<evidence type="ECO:0000259" key="2">
    <source>
        <dbReference type="Pfam" id="PF05970"/>
    </source>
</evidence>
<dbReference type="InterPro" id="IPR010285">
    <property type="entry name" value="DNA_helicase_pif1-like_DEAD"/>
</dbReference>
<name>A0AA36EVP9_OCTVU</name>
<dbReference type="GO" id="GO:0005524">
    <property type="term" value="F:ATP binding"/>
    <property type="evidence" value="ECO:0007669"/>
    <property type="project" value="UniProtKB-KW"/>
</dbReference>
<dbReference type="PANTHER" id="PTHR10492:SF57">
    <property type="entry name" value="ATP-DEPENDENT DNA HELICASE"/>
    <property type="match status" value="1"/>
</dbReference>
<protein>
    <recommendedName>
        <fullName evidence="1">ATP-dependent DNA helicase</fullName>
        <ecNumber evidence="1">5.6.2.3</ecNumber>
    </recommendedName>
</protein>
<dbReference type="AlphaFoldDB" id="A0AA36EVP9"/>
<dbReference type="SUPFAM" id="SSF52540">
    <property type="entry name" value="P-loop containing nucleoside triphosphate hydrolases"/>
    <property type="match status" value="1"/>
</dbReference>
<dbReference type="GO" id="GO:0006281">
    <property type="term" value="P:DNA repair"/>
    <property type="evidence" value="ECO:0007669"/>
    <property type="project" value="UniProtKB-KW"/>
</dbReference>
<evidence type="ECO:0000256" key="1">
    <source>
        <dbReference type="RuleBase" id="RU363044"/>
    </source>
</evidence>
<dbReference type="Pfam" id="PF05970">
    <property type="entry name" value="PIF1"/>
    <property type="match status" value="1"/>
</dbReference>
<keyword evidence="4" id="KW-1185">Reference proteome</keyword>
<dbReference type="EMBL" id="OX597814">
    <property type="protein sequence ID" value="CAI9715956.1"/>
    <property type="molecule type" value="Genomic_DNA"/>
</dbReference>
<keyword evidence="1" id="KW-0547">Nucleotide-binding</keyword>
<dbReference type="GO" id="GO:0043139">
    <property type="term" value="F:5'-3' DNA helicase activity"/>
    <property type="evidence" value="ECO:0007669"/>
    <property type="project" value="UniProtKB-EC"/>
</dbReference>
<comment type="cofactor">
    <cofactor evidence="1">
        <name>Mg(2+)</name>
        <dbReference type="ChEBI" id="CHEBI:18420"/>
    </cofactor>
</comment>
<keyword evidence="1" id="KW-0067">ATP-binding</keyword>
<dbReference type="GO" id="GO:0016787">
    <property type="term" value="F:hydrolase activity"/>
    <property type="evidence" value="ECO:0007669"/>
    <property type="project" value="UniProtKB-KW"/>
</dbReference>
<dbReference type="GO" id="GO:0006310">
    <property type="term" value="P:DNA recombination"/>
    <property type="evidence" value="ECO:0007669"/>
    <property type="project" value="UniProtKB-KW"/>
</dbReference>
<gene>
    <name evidence="3" type="ORF">OCTVUL_1B010009</name>
</gene>
<dbReference type="InterPro" id="IPR027417">
    <property type="entry name" value="P-loop_NTPase"/>
</dbReference>
<proteinExistence type="inferred from homology"/>
<keyword evidence="1" id="KW-0378">Hydrolase</keyword>
<evidence type="ECO:0000313" key="4">
    <source>
        <dbReference type="Proteomes" id="UP001162480"/>
    </source>
</evidence>
<keyword evidence="1" id="KW-0233">DNA recombination</keyword>
<organism evidence="3 4">
    <name type="scientific">Octopus vulgaris</name>
    <name type="common">Common octopus</name>
    <dbReference type="NCBI Taxonomy" id="6645"/>
    <lineage>
        <taxon>Eukaryota</taxon>
        <taxon>Metazoa</taxon>
        <taxon>Spiralia</taxon>
        <taxon>Lophotrochozoa</taxon>
        <taxon>Mollusca</taxon>
        <taxon>Cephalopoda</taxon>
        <taxon>Coleoidea</taxon>
        <taxon>Octopodiformes</taxon>
        <taxon>Octopoda</taxon>
        <taxon>Incirrata</taxon>
        <taxon>Octopodidae</taxon>
        <taxon>Octopus</taxon>
    </lineage>
</organism>
<evidence type="ECO:0000313" key="3">
    <source>
        <dbReference type="EMBL" id="CAI9715956.1"/>
    </source>
</evidence>
<comment type="catalytic activity">
    <reaction evidence="1">
        <text>ATP + H2O = ADP + phosphate + H(+)</text>
        <dbReference type="Rhea" id="RHEA:13065"/>
        <dbReference type="ChEBI" id="CHEBI:15377"/>
        <dbReference type="ChEBI" id="CHEBI:15378"/>
        <dbReference type="ChEBI" id="CHEBI:30616"/>
        <dbReference type="ChEBI" id="CHEBI:43474"/>
        <dbReference type="ChEBI" id="CHEBI:456216"/>
        <dbReference type="EC" id="5.6.2.3"/>
    </reaction>
</comment>
<reference evidence="3" key="1">
    <citation type="submission" date="2023-08" db="EMBL/GenBank/DDBJ databases">
        <authorList>
            <person name="Alioto T."/>
            <person name="Alioto T."/>
            <person name="Gomez Garrido J."/>
        </authorList>
    </citation>
    <scope>NUCLEOTIDE SEQUENCE</scope>
</reference>
<accession>A0AA36EVP9</accession>
<dbReference type="PANTHER" id="PTHR10492">
    <property type="match status" value="1"/>
</dbReference>
<dbReference type="Proteomes" id="UP001162480">
    <property type="component" value="Chromosome 1"/>
</dbReference>
<dbReference type="GO" id="GO:0000723">
    <property type="term" value="P:telomere maintenance"/>
    <property type="evidence" value="ECO:0007669"/>
    <property type="project" value="InterPro"/>
</dbReference>
<dbReference type="EC" id="5.6.2.3" evidence="1"/>
<keyword evidence="1" id="KW-0227">DNA damage</keyword>
<comment type="similarity">
    <text evidence="1">Belongs to the helicase family.</text>
</comment>
<keyword evidence="1 3" id="KW-0347">Helicase</keyword>
<feature type="domain" description="DNA helicase Pif1-like DEAD-box helicase" evidence="2">
    <location>
        <begin position="2"/>
        <end position="115"/>
    </location>
</feature>
<sequence length="127" mass="14630">MQQVYLLVIDDISMGHKHIFECLDRCLRDVRECNKPFGGFTVLLSGDWKQILPVGRHSVRSQIVDAVVKRSFLWNHTEVVELTINLRLLTEGHSDEKEFANYLLDIGIGNVSVEQNLGEFKMHDLCF</sequence>
<keyword evidence="1" id="KW-0234">DNA repair</keyword>
<dbReference type="Gene3D" id="3.40.50.300">
    <property type="entry name" value="P-loop containing nucleotide triphosphate hydrolases"/>
    <property type="match status" value="1"/>
</dbReference>